<dbReference type="InterPro" id="IPR003103">
    <property type="entry name" value="BAG_domain"/>
</dbReference>
<evidence type="ECO:0000259" key="3">
    <source>
        <dbReference type="PROSITE" id="PS51035"/>
    </source>
</evidence>
<comment type="caution">
    <text evidence="4">The sequence shown here is derived from an EMBL/GenBank/DDBJ whole genome shotgun (WGS) entry which is preliminary data.</text>
</comment>
<evidence type="ECO:0000313" key="4">
    <source>
        <dbReference type="EMBL" id="KAG0268781.1"/>
    </source>
</evidence>
<dbReference type="Gene3D" id="1.20.58.120">
    <property type="entry name" value="BAG domain"/>
    <property type="match status" value="1"/>
</dbReference>
<proteinExistence type="predicted"/>
<evidence type="ECO:0000313" key="5">
    <source>
        <dbReference type="Proteomes" id="UP000807716"/>
    </source>
</evidence>
<dbReference type="SUPFAM" id="SSF54236">
    <property type="entry name" value="Ubiquitin-like"/>
    <property type="match status" value="1"/>
</dbReference>
<reference evidence="4" key="1">
    <citation type="journal article" date="2020" name="Fungal Divers.">
        <title>Resolving the Mortierellaceae phylogeny through synthesis of multi-gene phylogenetics and phylogenomics.</title>
        <authorList>
            <person name="Vandepol N."/>
            <person name="Liber J."/>
            <person name="Desiro A."/>
            <person name="Na H."/>
            <person name="Kennedy M."/>
            <person name="Barry K."/>
            <person name="Grigoriev I.V."/>
            <person name="Miller A.N."/>
            <person name="O'Donnell K."/>
            <person name="Stajich J.E."/>
            <person name="Bonito G."/>
        </authorList>
    </citation>
    <scope>NUCLEOTIDE SEQUENCE</scope>
    <source>
        <strain evidence="4">BC1065</strain>
    </source>
</reference>
<dbReference type="PANTHER" id="PTHR12329">
    <property type="entry name" value="BCL2-ASSOCIATED ATHANOGENE"/>
    <property type="match status" value="1"/>
</dbReference>
<dbReference type="PANTHER" id="PTHR12329:SF16">
    <property type="entry name" value="BAG FAMILY MOLECULAR CHAPERONE REGULATOR 1"/>
    <property type="match status" value="1"/>
</dbReference>
<dbReference type="GO" id="GO:0016020">
    <property type="term" value="C:membrane"/>
    <property type="evidence" value="ECO:0007669"/>
    <property type="project" value="TreeGrafter"/>
</dbReference>
<protein>
    <recommendedName>
        <fullName evidence="6">Ubiquitin-like domain-containing protein</fullName>
    </recommendedName>
</protein>
<sequence length="212" mass="23843">MTVLQIRWGRERFTIDFEGRILGNIKLGELRERCRELTGVPLGGITLIYGGATMKDDNAPLSCFGIKPNGKITMMGTKPTKNDMVELTTNGNPEEYALILRIQAALKKAHDLAAEYLPQYEQDAAKYIASNPPPFSMHAMPPMRKKLQDMHTMLSEVLLQQLLGLDGVVLQPEFEVARLKRREAVKETQRLLDVIDAVHARVKECDTRAGRL</sequence>
<dbReference type="GO" id="GO:0051087">
    <property type="term" value="F:protein-folding chaperone binding"/>
    <property type="evidence" value="ECO:0007669"/>
    <property type="project" value="InterPro"/>
</dbReference>
<dbReference type="InterPro" id="IPR029071">
    <property type="entry name" value="Ubiquitin-like_domsf"/>
</dbReference>
<dbReference type="Proteomes" id="UP000807716">
    <property type="component" value="Unassembled WGS sequence"/>
</dbReference>
<dbReference type="PROSITE" id="PS50053">
    <property type="entry name" value="UBIQUITIN_2"/>
    <property type="match status" value="1"/>
</dbReference>
<organism evidence="4 5">
    <name type="scientific">Actinomortierella ambigua</name>
    <dbReference type="NCBI Taxonomy" id="1343610"/>
    <lineage>
        <taxon>Eukaryota</taxon>
        <taxon>Fungi</taxon>
        <taxon>Fungi incertae sedis</taxon>
        <taxon>Mucoromycota</taxon>
        <taxon>Mortierellomycotina</taxon>
        <taxon>Mortierellomycetes</taxon>
        <taxon>Mortierellales</taxon>
        <taxon>Mortierellaceae</taxon>
        <taxon>Actinomortierella</taxon>
    </lineage>
</organism>
<dbReference type="GO" id="GO:0005634">
    <property type="term" value="C:nucleus"/>
    <property type="evidence" value="ECO:0007669"/>
    <property type="project" value="TreeGrafter"/>
</dbReference>
<dbReference type="AlphaFoldDB" id="A0A9P6QHJ8"/>
<dbReference type="EMBL" id="JAAAJB010000041">
    <property type="protein sequence ID" value="KAG0268781.1"/>
    <property type="molecule type" value="Genomic_DNA"/>
</dbReference>
<dbReference type="Pfam" id="PF00240">
    <property type="entry name" value="ubiquitin"/>
    <property type="match status" value="1"/>
</dbReference>
<dbReference type="SMART" id="SM00264">
    <property type="entry name" value="BAG"/>
    <property type="match status" value="1"/>
</dbReference>
<evidence type="ECO:0000256" key="1">
    <source>
        <dbReference type="ARBA" id="ARBA00023186"/>
    </source>
</evidence>
<dbReference type="InterPro" id="IPR036533">
    <property type="entry name" value="BAG_dom_sf"/>
</dbReference>
<evidence type="ECO:0008006" key="6">
    <source>
        <dbReference type="Google" id="ProtNLM"/>
    </source>
</evidence>
<keyword evidence="1" id="KW-0143">Chaperone</keyword>
<name>A0A9P6QHJ8_9FUNG</name>
<dbReference type="GO" id="GO:0050821">
    <property type="term" value="P:protein stabilization"/>
    <property type="evidence" value="ECO:0007669"/>
    <property type="project" value="TreeGrafter"/>
</dbReference>
<dbReference type="PROSITE" id="PS51035">
    <property type="entry name" value="BAG"/>
    <property type="match status" value="1"/>
</dbReference>
<dbReference type="GO" id="GO:0000774">
    <property type="term" value="F:adenyl-nucleotide exchange factor activity"/>
    <property type="evidence" value="ECO:0007669"/>
    <property type="project" value="TreeGrafter"/>
</dbReference>
<feature type="domain" description="BAG" evidence="3">
    <location>
        <begin position="145"/>
        <end position="199"/>
    </location>
</feature>
<dbReference type="InterPro" id="IPR000626">
    <property type="entry name" value="Ubiquitin-like_dom"/>
</dbReference>
<accession>A0A9P6QHJ8</accession>
<evidence type="ECO:0000259" key="2">
    <source>
        <dbReference type="PROSITE" id="PS50053"/>
    </source>
</evidence>
<feature type="domain" description="Ubiquitin-like" evidence="2">
    <location>
        <begin position="29"/>
        <end position="81"/>
    </location>
</feature>
<dbReference type="GO" id="GO:0005829">
    <property type="term" value="C:cytosol"/>
    <property type="evidence" value="ECO:0007669"/>
    <property type="project" value="TreeGrafter"/>
</dbReference>
<dbReference type="SUPFAM" id="SSF63491">
    <property type="entry name" value="BAG domain"/>
    <property type="match status" value="1"/>
</dbReference>
<keyword evidence="5" id="KW-1185">Reference proteome</keyword>
<gene>
    <name evidence="4" type="ORF">DFQ27_005715</name>
</gene>
<dbReference type="Pfam" id="PF02179">
    <property type="entry name" value="BAG"/>
    <property type="match status" value="1"/>
</dbReference>
<dbReference type="InterPro" id="IPR039773">
    <property type="entry name" value="BAG_chaperone_regulator"/>
</dbReference>
<dbReference type="OrthoDB" id="417450at2759"/>
<dbReference type="Gene3D" id="3.10.20.90">
    <property type="entry name" value="Phosphatidylinositol 3-kinase Catalytic Subunit, Chain A, domain 1"/>
    <property type="match status" value="1"/>
</dbReference>